<dbReference type="PROSITE" id="PS00138">
    <property type="entry name" value="SUBTILASE_SER"/>
    <property type="match status" value="1"/>
</dbReference>
<dbReference type="Proteomes" id="UP000321301">
    <property type="component" value="Unassembled WGS sequence"/>
</dbReference>
<sequence>MRKGIVLVIFLLLSGLSSAQNSGIQGDGMQKVRSEVYQKLKLSVSRYSLTQEEKISISESLGIPLKIRLADANSATFQYLDDENHPVYFTTYNLKAAKATSTDALQVGGSLNLGLTGRNMIVGIYDQTRPRANHNEFGNRVTQIDGSTEEISNHATHVTGTILAAGNNSNAKGMATEATGWAFNWDADISKMTQNSYDPDLNAGGHLVSNHSYGNLIGWYRDSNQNWSWAGNEGVNNQEDYRFGYYSNKSRQLDELAFAKPYYTIVWAAGNDRSDIGDGSKQSDGPEDSIGPEGAAKNNITVGAVSLLADYEVPSDVFMSSFSSWGPVDDGRIKPDFVGMGVNVFSTSIVNDGAGDGYATLSGTSMASPNVTGSLLLLQELYHGRNSGRYMRAATLKALAIQTTKEAGISAGPDYMYGWGLLDSKAAAQMIIDEDGSSKVMRELQLMNNDTYQFEFVSNGVDPIKATIVWTDPAGAPPPAQLNPSNLMLVNDLDMRIIDESGTVFYPWTLNPSQGSGAVAVRTADNFRDNIEQILIDTPSPQKYTLQITHKGSLENGQQPFSLVFSAGVSDGQSSTLYWIGGDGDWENPVNWSLESNGQSAGRIPDGGTRVVIDQPVTGQAIRLNGAANAFSLNVFGDENFDLDLNQQNLIVQNGFRAGNQNMKIKNGSILLEGEEQKESILDFGKVSFTGVDIQFNSGRWQVLSMPELDRLNINTAEVEVQMDSLLLKDFIMSPEALLNGALKTILFSGQFLIEENATISNSLDLVFSGTNGVYQDLQEVEGFSLFNRGVNLNIQSSGAFETLDLSGETNLLALQTSVKNLVLSEDGQLILTDGSTLFVEETIVNENSLGGAGLIRSSGKAYVFHDRYNKYCFEGLSVENVDLLGEAVINLDPQSTVLNAANWSNISCEDVIFVNFEVRFNCAGGISEFINLSEGNITSYSWDFAGLGTSSIENPTYVFNLTRTYQVSLEVKGPSGTKTFQRDVSVIRNTLNRPLIVVNGSQLSSQLPASIYQWYRNGMPIEGAVSRSYIVDDEGTYQVAVIDEQCNRISDVVVVSGSDDLTPNSRAGYAIGPNPVSDELSLFVNNDYLGEIGVSLYDGTGSKKLQDVFLKNKQGIEYLMDFDFPKGLYLLQIQAGKELHSFRVLKE</sequence>
<dbReference type="RefSeq" id="WP_020893880.1">
    <property type="nucleotide sequence ID" value="NZ_BJYV01000026.1"/>
</dbReference>
<keyword evidence="7" id="KW-0732">Signal</keyword>
<dbReference type="InterPro" id="IPR000209">
    <property type="entry name" value="Peptidase_S8/S53_dom"/>
</dbReference>
<dbReference type="PANTHER" id="PTHR43399">
    <property type="entry name" value="SUBTILISIN-RELATED"/>
    <property type="match status" value="1"/>
</dbReference>
<dbReference type="PROSITE" id="PS50093">
    <property type="entry name" value="PKD"/>
    <property type="match status" value="1"/>
</dbReference>
<dbReference type="InterPro" id="IPR013783">
    <property type="entry name" value="Ig-like_fold"/>
</dbReference>
<feature type="region of interest" description="Disordered" evidence="6">
    <location>
        <begin position="274"/>
        <end position="296"/>
    </location>
</feature>
<dbReference type="SUPFAM" id="SSF49299">
    <property type="entry name" value="PKD domain"/>
    <property type="match status" value="1"/>
</dbReference>
<evidence type="ECO:0000256" key="4">
    <source>
        <dbReference type="ARBA" id="ARBA00022825"/>
    </source>
</evidence>
<dbReference type="EMBL" id="BJYV01000026">
    <property type="protein sequence ID" value="GEO23670.1"/>
    <property type="molecule type" value="Genomic_DNA"/>
</dbReference>
<protein>
    <recommendedName>
        <fullName evidence="8">PKD domain-containing protein</fullName>
    </recommendedName>
</protein>
<name>A0A512CHY1_9BACT</name>
<keyword evidence="3" id="KW-0378">Hydrolase</keyword>
<accession>A0A512CHY1</accession>
<dbReference type="NCBIfam" id="TIGR04183">
    <property type="entry name" value="Por_Secre_tail"/>
    <property type="match status" value="1"/>
</dbReference>
<dbReference type="InterPro" id="IPR051048">
    <property type="entry name" value="Peptidase_S8/S53_subtilisin"/>
</dbReference>
<dbReference type="CDD" id="cd04842">
    <property type="entry name" value="Peptidases_S8_Kp43_protease"/>
    <property type="match status" value="1"/>
</dbReference>
<evidence type="ECO:0000256" key="2">
    <source>
        <dbReference type="ARBA" id="ARBA00022670"/>
    </source>
</evidence>
<dbReference type="InterPro" id="IPR000601">
    <property type="entry name" value="PKD_dom"/>
</dbReference>
<dbReference type="Gene3D" id="2.60.120.380">
    <property type="match status" value="1"/>
</dbReference>
<comment type="caution">
    <text evidence="5">Lacks conserved residue(s) required for the propagation of feature annotation.</text>
</comment>
<evidence type="ECO:0000256" key="7">
    <source>
        <dbReference type="SAM" id="SignalP"/>
    </source>
</evidence>
<dbReference type="Gene3D" id="3.40.50.200">
    <property type="entry name" value="Peptidase S8/S53 domain"/>
    <property type="match status" value="1"/>
</dbReference>
<evidence type="ECO:0000256" key="6">
    <source>
        <dbReference type="SAM" id="MobiDB-lite"/>
    </source>
</evidence>
<dbReference type="SUPFAM" id="SSF49785">
    <property type="entry name" value="Galactose-binding domain-like"/>
    <property type="match status" value="1"/>
</dbReference>
<feature type="domain" description="PKD" evidence="8">
    <location>
        <begin position="930"/>
        <end position="987"/>
    </location>
</feature>
<dbReference type="InterPro" id="IPR023828">
    <property type="entry name" value="Peptidase_S8_Ser-AS"/>
</dbReference>
<proteinExistence type="inferred from homology"/>
<dbReference type="AlphaFoldDB" id="A0A512CHY1"/>
<comment type="caution">
    <text evidence="9">The sequence shown here is derived from an EMBL/GenBank/DDBJ whole genome shotgun (WGS) entry which is preliminary data.</text>
</comment>
<comment type="similarity">
    <text evidence="1 5">Belongs to the peptidase S8 family.</text>
</comment>
<dbReference type="InterPro" id="IPR036852">
    <property type="entry name" value="Peptidase_S8/S53_dom_sf"/>
</dbReference>
<dbReference type="Pfam" id="PF00801">
    <property type="entry name" value="PKD"/>
    <property type="match status" value="1"/>
</dbReference>
<dbReference type="GO" id="GO:0004252">
    <property type="term" value="F:serine-type endopeptidase activity"/>
    <property type="evidence" value="ECO:0007669"/>
    <property type="project" value="InterPro"/>
</dbReference>
<dbReference type="InterPro" id="IPR035986">
    <property type="entry name" value="PKD_dom_sf"/>
</dbReference>
<dbReference type="Gene3D" id="2.60.40.10">
    <property type="entry name" value="Immunoglobulins"/>
    <property type="match status" value="1"/>
</dbReference>
<dbReference type="InterPro" id="IPR008979">
    <property type="entry name" value="Galactose-bd-like_sf"/>
</dbReference>
<evidence type="ECO:0000313" key="9">
    <source>
        <dbReference type="EMBL" id="GEO23670.1"/>
    </source>
</evidence>
<reference evidence="9 10" key="1">
    <citation type="submission" date="2019-07" db="EMBL/GenBank/DDBJ databases">
        <title>Whole genome shotgun sequence of Cyclobacterium qasimii NBRC 106168.</title>
        <authorList>
            <person name="Hosoyama A."/>
            <person name="Uohara A."/>
            <person name="Ohji S."/>
            <person name="Ichikawa N."/>
        </authorList>
    </citation>
    <scope>NUCLEOTIDE SEQUENCE [LARGE SCALE GENOMIC DNA]</scope>
    <source>
        <strain evidence="9 10">NBRC 106168</strain>
    </source>
</reference>
<dbReference type="GO" id="GO:0006508">
    <property type="term" value="P:proteolysis"/>
    <property type="evidence" value="ECO:0007669"/>
    <property type="project" value="UniProtKB-KW"/>
</dbReference>
<organism evidence="9 10">
    <name type="scientific">Cyclobacterium qasimii</name>
    <dbReference type="NCBI Taxonomy" id="1350429"/>
    <lineage>
        <taxon>Bacteria</taxon>
        <taxon>Pseudomonadati</taxon>
        <taxon>Bacteroidota</taxon>
        <taxon>Cytophagia</taxon>
        <taxon>Cytophagales</taxon>
        <taxon>Cyclobacteriaceae</taxon>
        <taxon>Cyclobacterium</taxon>
    </lineage>
</organism>
<dbReference type="PANTHER" id="PTHR43399:SF4">
    <property type="entry name" value="CELL WALL-ASSOCIATED PROTEASE"/>
    <property type="match status" value="1"/>
</dbReference>
<evidence type="ECO:0000256" key="3">
    <source>
        <dbReference type="ARBA" id="ARBA00022801"/>
    </source>
</evidence>
<dbReference type="InterPro" id="IPR034058">
    <property type="entry name" value="TagA/B/C/D_pept_dom"/>
</dbReference>
<evidence type="ECO:0000256" key="5">
    <source>
        <dbReference type="PROSITE-ProRule" id="PRU01240"/>
    </source>
</evidence>
<feature type="chain" id="PRO_5022231614" description="PKD domain-containing protein" evidence="7">
    <location>
        <begin position="20"/>
        <end position="1148"/>
    </location>
</feature>
<dbReference type="InterPro" id="IPR026444">
    <property type="entry name" value="Secre_tail"/>
</dbReference>
<evidence type="ECO:0000259" key="8">
    <source>
        <dbReference type="PROSITE" id="PS50093"/>
    </source>
</evidence>
<keyword evidence="4" id="KW-0720">Serine protease</keyword>
<dbReference type="PROSITE" id="PS51892">
    <property type="entry name" value="SUBTILASE"/>
    <property type="match status" value="1"/>
</dbReference>
<keyword evidence="10" id="KW-1185">Reference proteome</keyword>
<keyword evidence="2" id="KW-0645">Protease</keyword>
<dbReference type="Pfam" id="PF00082">
    <property type="entry name" value="Peptidase_S8"/>
    <property type="match status" value="1"/>
</dbReference>
<dbReference type="SUPFAM" id="SSF52743">
    <property type="entry name" value="Subtilisin-like"/>
    <property type="match status" value="1"/>
</dbReference>
<evidence type="ECO:0000256" key="1">
    <source>
        <dbReference type="ARBA" id="ARBA00011073"/>
    </source>
</evidence>
<gene>
    <name evidence="9" type="ORF">CQA01_42040</name>
</gene>
<feature type="signal peptide" evidence="7">
    <location>
        <begin position="1"/>
        <end position="19"/>
    </location>
</feature>
<evidence type="ECO:0000313" key="10">
    <source>
        <dbReference type="Proteomes" id="UP000321301"/>
    </source>
</evidence>
<dbReference type="CDD" id="cd00146">
    <property type="entry name" value="PKD"/>
    <property type="match status" value="1"/>
</dbReference>